<dbReference type="EMBL" id="AE017042">
    <property type="protein sequence ID" value="AAS61712.1"/>
    <property type="molecule type" value="Genomic_DNA"/>
</dbReference>
<dbReference type="PANTHER" id="PTHR37828:SF1">
    <property type="entry name" value="YCII-RELATED DOMAIN-CONTAINING PROTEIN"/>
    <property type="match status" value="1"/>
</dbReference>
<dbReference type="Proteomes" id="UP000001019">
    <property type="component" value="Chromosome"/>
</dbReference>
<dbReference type="PANTHER" id="PTHR37828">
    <property type="entry name" value="GSR2449 PROTEIN"/>
    <property type="match status" value="1"/>
</dbReference>
<sequence length="99" mass="11060">MKELCMFIVSLTYHQPIDVVEALTENHKDWLKKYYAQGVFIASGRKVPRTGGIILVKSIAREALDKILAEDPFNAVADYSVTEFVPSMAIESVEALKSL</sequence>
<proteinExistence type="inferred from homology"/>
<evidence type="ECO:0000313" key="3">
    <source>
        <dbReference type="EMBL" id="AAM86130.1"/>
    </source>
</evidence>
<reference evidence="4" key="2">
    <citation type="submission" date="2003-04" db="EMBL/GenBank/DDBJ databases">
        <authorList>
            <person name="Song Y."/>
            <person name="Tong Z."/>
            <person name="Wang L."/>
            <person name="Han Y."/>
            <person name="Zhang J."/>
            <person name="Pei D."/>
            <person name="Wang J."/>
            <person name="Zhou D."/>
            <person name="Han Y."/>
            <person name="Pang X."/>
            <person name="Zhai J."/>
            <person name="Chen F."/>
            <person name="Qin H."/>
            <person name="Wang J."/>
            <person name="Li S."/>
            <person name="Guo Z."/>
            <person name="Ye C."/>
            <person name="Du Z."/>
            <person name="Lin W."/>
            <person name="Wang J."/>
            <person name="Yu J."/>
            <person name="Yang H."/>
            <person name="Wang J."/>
            <person name="Huang P."/>
            <person name="Yang R."/>
        </authorList>
    </citation>
    <scope>NUCLEOTIDE SEQUENCE</scope>
    <source>
        <strain evidence="4">91001</strain>
    </source>
</reference>
<accession>Q74V59</accession>
<feature type="domain" description="YCII-related" evidence="2">
    <location>
        <begin position="6"/>
        <end position="84"/>
    </location>
</feature>
<reference evidence="4" key="4">
    <citation type="submission" date="2016-05" db="EMBL/GenBank/DDBJ databases">
        <title>Reannotation of Yersinia pestis strain 91001 based on omics data.</title>
        <authorList>
            <person name="Yiqing M."/>
        </authorList>
    </citation>
    <scope>NUCLEOTIDE SEQUENCE</scope>
    <source>
        <strain evidence="4">91001</strain>
    </source>
</reference>
<dbReference type="Proteomes" id="UP000002490">
    <property type="component" value="Chromosome"/>
</dbReference>
<comment type="similarity">
    <text evidence="1">Belongs to the YciI family.</text>
</comment>
<organism evidence="3 6">
    <name type="scientific">Yersinia pestis</name>
    <dbReference type="NCBI Taxonomy" id="632"/>
    <lineage>
        <taxon>Bacteria</taxon>
        <taxon>Pseudomonadati</taxon>
        <taxon>Pseudomonadota</taxon>
        <taxon>Gammaproteobacteria</taxon>
        <taxon>Enterobacterales</taxon>
        <taxon>Yersiniaceae</taxon>
        <taxon>Yersinia</taxon>
    </lineage>
</organism>
<protein>
    <recommendedName>
        <fullName evidence="2">YCII-related domain-containing protein</fullName>
    </recommendedName>
</protein>
<evidence type="ECO:0000313" key="4">
    <source>
        <dbReference type="EMBL" id="AAS61712.1"/>
    </source>
</evidence>
<dbReference type="HOGENOM" id="CLU_110355_6_1_6"/>
<dbReference type="InterPro" id="IPR005545">
    <property type="entry name" value="YCII"/>
</dbReference>
<dbReference type="KEGG" id="ypk:y2575"/>
<dbReference type="InterPro" id="IPR011008">
    <property type="entry name" value="Dimeric_a/b-barrel"/>
</dbReference>
<name>Q8CKZ1_YERPE</name>
<evidence type="ECO:0000256" key="1">
    <source>
        <dbReference type="ARBA" id="ARBA00007689"/>
    </source>
</evidence>
<accession>Q8CKZ1</accession>
<reference evidence="3 6" key="1">
    <citation type="journal article" date="2002" name="J. Bacteriol.">
        <title>Genome sequence of Yersinia pestis KIM.</title>
        <authorList>
            <person name="Deng W."/>
            <person name="Burland V."/>
            <person name="Plunkett G.III."/>
            <person name="Boutin A."/>
            <person name="Mayhew G.F."/>
            <person name="Liss P."/>
            <person name="Perna N.T."/>
            <person name="Rose D.J."/>
            <person name="Mau B."/>
            <person name="Zhou S."/>
            <person name="Schwartz D.C."/>
            <person name="Fetherston J.D."/>
            <person name="Lindler L.E."/>
            <person name="Brubaker R.R."/>
            <person name="Plana G.V."/>
            <person name="Straley S.C."/>
            <person name="McDonough K.A."/>
            <person name="Nilles M.L."/>
            <person name="Matson J.S."/>
            <person name="Blattner F.R."/>
            <person name="Perry R.D."/>
        </authorList>
    </citation>
    <scope>NUCLEOTIDE SEQUENCE [LARGE SCALE GENOMIC DNA]</scope>
    <source>
        <strain evidence="3">KIM</strain>
        <strain evidence="6">KIM10+ / Biovar Mediaevalis</strain>
    </source>
</reference>
<dbReference type="SUPFAM" id="SSF54909">
    <property type="entry name" value="Dimeric alpha+beta barrel"/>
    <property type="match status" value="1"/>
</dbReference>
<dbReference type="EMBL" id="AE009952">
    <property type="protein sequence ID" value="AAM86130.1"/>
    <property type="molecule type" value="Genomic_DNA"/>
</dbReference>
<dbReference type="Pfam" id="PF03795">
    <property type="entry name" value="YCII"/>
    <property type="match status" value="1"/>
</dbReference>
<dbReference type="EnsemblBacteria" id="AAS61712">
    <property type="protein sequence ID" value="AAS61712"/>
    <property type="gene ID" value="YP_1473"/>
</dbReference>
<reference evidence="5" key="3">
    <citation type="journal article" date="2004" name="DNA Res.">
        <title>Complete genome sequence of Yersinia pestis strain 91001, an isolate avirulent to humans.</title>
        <authorList>
            <person name="Song Y."/>
            <person name="Tong Z."/>
            <person name="Wang J."/>
            <person name="Wang L."/>
            <person name="Guo Z."/>
            <person name="Han Y."/>
            <person name="Zhang J."/>
            <person name="Pei D."/>
            <person name="Zhou D."/>
            <person name="Qin H."/>
            <person name="Pang X."/>
            <person name="Han Y."/>
            <person name="Zhai J."/>
            <person name="Li M."/>
            <person name="Cui B."/>
            <person name="Qi Z."/>
            <person name="Jin L."/>
            <person name="Dai R."/>
            <person name="Chen F."/>
            <person name="Li S."/>
            <person name="Ye C."/>
            <person name="Du Z."/>
            <person name="Lin W."/>
            <person name="Wang J."/>
            <person name="Yu J."/>
            <person name="Yang H."/>
            <person name="Wang J."/>
            <person name="Huang P."/>
            <person name="Yang R."/>
        </authorList>
    </citation>
    <scope>NUCLEOTIDE SEQUENCE [LARGE SCALE GENOMIC DNA]</scope>
    <source>
        <strain evidence="5">91001 / Biovar Mediaevalis</strain>
    </source>
</reference>
<dbReference type="DNASU" id="1147522"/>
<dbReference type="KEGG" id="ypm:YP_1473"/>
<evidence type="ECO:0000259" key="2">
    <source>
        <dbReference type="Pfam" id="PF03795"/>
    </source>
</evidence>
<dbReference type="AlphaFoldDB" id="Q8CKZ1"/>
<gene>
    <name evidence="3" type="ordered locus">y2575</name>
    <name evidence="4" type="ordered locus">YP_1473</name>
</gene>
<evidence type="ECO:0000313" key="5">
    <source>
        <dbReference type="Proteomes" id="UP000001019"/>
    </source>
</evidence>
<evidence type="ECO:0000313" key="6">
    <source>
        <dbReference type="Proteomes" id="UP000002490"/>
    </source>
</evidence>